<sequence length="342" mass="37020">MMAAEALTQHRLVGISGKVFKGSGAELGVAAVDGKTGDAVPVNVIGIMAVEAGGAVSAGEEYVKADTEGRVIPESPLDKGALPVSTVGIALDSATAEGQLIRMALPDVVNEAVVSEAIRYAVELIDAHLRGRYTLPLTQVPTVLKDLALNLVCHALYRRRPEGDLPDAVKESYRATEKTLVALRDGKLTLGIQATQKDMPEPGEYRLPGLHVDFFPERPEQFRLNHPRGAVLVSYGKSNFGQTQDIGGVIQPQTVRLTATVVVRQLNGKDGAVAILDQVRQCLGGWRPPDCQRDIWLVEEVFLGQSEGLWQYALTIETVTVFIQNDSPEDNPLLTQVNREEQ</sequence>
<dbReference type="InterPro" id="IPR038042">
    <property type="entry name" value="Gp37-like"/>
</dbReference>
<name>A0A1A9WW58_9MUSC</name>
<accession>A0A1A9WW58</accession>
<dbReference type="Proteomes" id="UP000091820">
    <property type="component" value="Unassembled WGS sequence"/>
</dbReference>
<dbReference type="InterPro" id="IPR035934">
    <property type="entry name" value="Phage_tail_protein-like_sf"/>
</dbReference>
<dbReference type="SUPFAM" id="SSF143749">
    <property type="entry name" value="Phage tail protein-like"/>
    <property type="match status" value="1"/>
</dbReference>
<evidence type="ECO:0000313" key="1">
    <source>
        <dbReference type="EnsemblMetazoa" id="GBRI034696-PA"/>
    </source>
</evidence>
<dbReference type="Gene3D" id="3.30.2000.10">
    <property type="entry name" value="Phage tail protein-like"/>
    <property type="match status" value="1"/>
</dbReference>
<dbReference type="AlphaFoldDB" id="A0A1A9WW58"/>
<organism evidence="1 2">
    <name type="scientific">Glossina brevipalpis</name>
    <dbReference type="NCBI Taxonomy" id="37001"/>
    <lineage>
        <taxon>Eukaryota</taxon>
        <taxon>Metazoa</taxon>
        <taxon>Ecdysozoa</taxon>
        <taxon>Arthropoda</taxon>
        <taxon>Hexapoda</taxon>
        <taxon>Insecta</taxon>
        <taxon>Pterygota</taxon>
        <taxon>Neoptera</taxon>
        <taxon>Endopterygota</taxon>
        <taxon>Diptera</taxon>
        <taxon>Brachycera</taxon>
        <taxon>Muscomorpha</taxon>
        <taxon>Hippoboscoidea</taxon>
        <taxon>Glossinidae</taxon>
        <taxon>Glossina</taxon>
    </lineage>
</organism>
<evidence type="ECO:0000313" key="2">
    <source>
        <dbReference type="Proteomes" id="UP000091820"/>
    </source>
</evidence>
<dbReference type="InterPro" id="IPR011231">
    <property type="entry name" value="Phage_VT1-Sakai_H0018"/>
</dbReference>
<dbReference type="STRING" id="37001.A0A1A9WW58"/>
<dbReference type="InterPro" id="IPR018602">
    <property type="entry name" value="Gp37/STM4215"/>
</dbReference>
<dbReference type="VEuPathDB" id="VectorBase:GBRI034696"/>
<keyword evidence="2" id="KW-1185">Reference proteome</keyword>
<dbReference type="Pfam" id="PF09956">
    <property type="entry name" value="Phage_cement_2"/>
    <property type="match status" value="1"/>
</dbReference>
<dbReference type="Pfam" id="PF09646">
    <property type="entry name" value="Gp37"/>
    <property type="match status" value="1"/>
</dbReference>
<proteinExistence type="predicted"/>
<dbReference type="EnsemblMetazoa" id="GBRI034696-RA">
    <property type="protein sequence ID" value="GBRI034696-PA"/>
    <property type="gene ID" value="GBRI034696"/>
</dbReference>
<reference evidence="1" key="2">
    <citation type="submission" date="2020-05" db="UniProtKB">
        <authorList>
            <consortium name="EnsemblMetazoa"/>
        </authorList>
    </citation>
    <scope>IDENTIFICATION</scope>
    <source>
        <strain evidence="1">IAEA</strain>
    </source>
</reference>
<reference evidence="2" key="1">
    <citation type="submission" date="2014-03" db="EMBL/GenBank/DDBJ databases">
        <authorList>
            <person name="Aksoy S."/>
            <person name="Warren W."/>
            <person name="Wilson R.K."/>
        </authorList>
    </citation>
    <scope>NUCLEOTIDE SEQUENCE [LARGE SCALE GENOMIC DNA]</scope>
    <source>
        <strain evidence="2">IAEA</strain>
    </source>
</reference>
<protein>
    <submittedName>
        <fullName evidence="1">Uncharacterized protein</fullName>
    </submittedName>
</protein>